<dbReference type="AlphaFoldDB" id="A0AAN6N0J3"/>
<name>A0AAN6N0J3_9PEZI</name>
<dbReference type="EMBL" id="MU853886">
    <property type="protein sequence ID" value="KAK3936356.1"/>
    <property type="molecule type" value="Genomic_DNA"/>
</dbReference>
<evidence type="ECO:0000256" key="1">
    <source>
        <dbReference type="SAM" id="MobiDB-lite"/>
    </source>
</evidence>
<evidence type="ECO:0000313" key="3">
    <source>
        <dbReference type="EMBL" id="KAK3936356.1"/>
    </source>
</evidence>
<reference evidence="4" key="1">
    <citation type="journal article" date="2023" name="Mol. Phylogenet. Evol.">
        <title>Genome-scale phylogeny and comparative genomics of the fungal order Sordariales.</title>
        <authorList>
            <person name="Hensen N."/>
            <person name="Bonometti L."/>
            <person name="Westerberg I."/>
            <person name="Brannstrom I.O."/>
            <person name="Guillou S."/>
            <person name="Cros-Aarteil S."/>
            <person name="Calhoun S."/>
            <person name="Haridas S."/>
            <person name="Kuo A."/>
            <person name="Mondo S."/>
            <person name="Pangilinan J."/>
            <person name="Riley R."/>
            <person name="LaButti K."/>
            <person name="Andreopoulos B."/>
            <person name="Lipzen A."/>
            <person name="Chen C."/>
            <person name="Yan M."/>
            <person name="Daum C."/>
            <person name="Ng V."/>
            <person name="Clum A."/>
            <person name="Steindorff A."/>
            <person name="Ohm R.A."/>
            <person name="Martin F."/>
            <person name="Silar P."/>
            <person name="Natvig D.O."/>
            <person name="Lalanne C."/>
            <person name="Gautier V."/>
            <person name="Ament-Velasquez S.L."/>
            <person name="Kruys A."/>
            <person name="Hutchinson M.I."/>
            <person name="Powell A.J."/>
            <person name="Barry K."/>
            <person name="Miller A.N."/>
            <person name="Grigoriev I.V."/>
            <person name="Debuchy R."/>
            <person name="Gladieux P."/>
            <person name="Hiltunen Thoren M."/>
            <person name="Johannesson H."/>
        </authorList>
    </citation>
    <scope>NUCLEOTIDE SEQUENCE [LARGE SCALE GENOMIC DNA]</scope>
    <source>
        <strain evidence="4">CBS 340.73</strain>
    </source>
</reference>
<feature type="chain" id="PRO_5042984100" evidence="2">
    <location>
        <begin position="20"/>
        <end position="173"/>
    </location>
</feature>
<feature type="signal peptide" evidence="2">
    <location>
        <begin position="1"/>
        <end position="19"/>
    </location>
</feature>
<protein>
    <submittedName>
        <fullName evidence="3">Uncharacterized protein</fullName>
    </submittedName>
</protein>
<keyword evidence="4" id="KW-1185">Reference proteome</keyword>
<evidence type="ECO:0000313" key="4">
    <source>
        <dbReference type="Proteomes" id="UP001303473"/>
    </source>
</evidence>
<organism evidence="3 4">
    <name type="scientific">Diplogelasinospora grovesii</name>
    <dbReference type="NCBI Taxonomy" id="303347"/>
    <lineage>
        <taxon>Eukaryota</taxon>
        <taxon>Fungi</taxon>
        <taxon>Dikarya</taxon>
        <taxon>Ascomycota</taxon>
        <taxon>Pezizomycotina</taxon>
        <taxon>Sordariomycetes</taxon>
        <taxon>Sordariomycetidae</taxon>
        <taxon>Sordariales</taxon>
        <taxon>Diplogelasinosporaceae</taxon>
        <taxon>Diplogelasinospora</taxon>
    </lineage>
</organism>
<accession>A0AAN6N0J3</accession>
<gene>
    <name evidence="3" type="ORF">QBC46DRAFT_412178</name>
</gene>
<proteinExistence type="predicted"/>
<dbReference type="Proteomes" id="UP001303473">
    <property type="component" value="Unassembled WGS sequence"/>
</dbReference>
<evidence type="ECO:0000256" key="2">
    <source>
        <dbReference type="SAM" id="SignalP"/>
    </source>
</evidence>
<feature type="region of interest" description="Disordered" evidence="1">
    <location>
        <begin position="153"/>
        <end position="173"/>
    </location>
</feature>
<sequence>MRFFTTTAILALAAVVVVGSPTPDAAGSESARDVTVSNANKKDRYCGIFSTGDKRNIMTLLYNMRKQGGNCVTPAKTCTRHACMNTSGVYVCNDNDHDITLDCKKDVADFGGEAAKCCTADWTKSKGISGQQFSDEGWNVIVAYANCNHDANSDRPAMGPSDDPWGPNGECQN</sequence>
<comment type="caution">
    <text evidence="3">The sequence shown here is derived from an EMBL/GenBank/DDBJ whole genome shotgun (WGS) entry which is preliminary data.</text>
</comment>
<keyword evidence="2" id="KW-0732">Signal</keyword>